<dbReference type="GO" id="GO:1990834">
    <property type="term" value="P:response to odorant"/>
    <property type="evidence" value="ECO:0007669"/>
    <property type="project" value="TreeGrafter"/>
</dbReference>
<dbReference type="GO" id="GO:0097225">
    <property type="term" value="C:sperm midpiece"/>
    <property type="evidence" value="ECO:0007669"/>
    <property type="project" value="TreeGrafter"/>
</dbReference>
<gene>
    <name evidence="3" type="ORF">ASZ78_015194</name>
</gene>
<dbReference type="Pfam" id="PF21049">
    <property type="entry name" value="CFA69_ARM_rpt"/>
    <property type="match status" value="1"/>
</dbReference>
<organism evidence="3 4">
    <name type="scientific">Callipepla squamata</name>
    <name type="common">Scaled quail</name>
    <dbReference type="NCBI Taxonomy" id="9009"/>
    <lineage>
        <taxon>Eukaryota</taxon>
        <taxon>Metazoa</taxon>
        <taxon>Chordata</taxon>
        <taxon>Craniata</taxon>
        <taxon>Vertebrata</taxon>
        <taxon>Euteleostomi</taxon>
        <taxon>Archelosauria</taxon>
        <taxon>Archosauria</taxon>
        <taxon>Dinosauria</taxon>
        <taxon>Saurischia</taxon>
        <taxon>Theropoda</taxon>
        <taxon>Coelurosauria</taxon>
        <taxon>Aves</taxon>
        <taxon>Neognathae</taxon>
        <taxon>Galloanserae</taxon>
        <taxon>Galliformes</taxon>
        <taxon>Odontophoridae</taxon>
        <taxon>Callipepla</taxon>
    </lineage>
</organism>
<reference evidence="3 4" key="1">
    <citation type="submission" date="2016-07" db="EMBL/GenBank/DDBJ databases">
        <title>Disparate Historic Effective Population Sizes Predicted by Modern Levels of Genome Diversity for the Scaled Quail (Callipepla squamata) and the Northern Bobwhite (Colinus virginianus): Inferences from First and Second Generation Draft Genome Assemblies for Sympatric New World Quail.</title>
        <authorList>
            <person name="Oldeschulte D.L."/>
            <person name="Halley Y.A."/>
            <person name="Bhattarai E.K."/>
            <person name="Brashear W.A."/>
            <person name="Hill J."/>
            <person name="Metz R.P."/>
            <person name="Johnson C.D."/>
            <person name="Rollins D."/>
            <person name="Peterson M.J."/>
            <person name="Bickhart D.M."/>
            <person name="Decker J.E."/>
            <person name="Seabury C.M."/>
        </authorList>
    </citation>
    <scope>NUCLEOTIDE SEQUENCE [LARGE SCALE GENOMIC DNA]</scope>
    <source>
        <strain evidence="3 4">Texas</strain>
        <tissue evidence="3">Leg muscle</tissue>
    </source>
</reference>
<name>A0A226NJP4_CALSU</name>
<sequence>MINIPSGFENLPGLSAKDFVTLAIIRRYIDFKVGEVWSEVCAELQEEFRPIASDEEILKVISEVSENIGKMVIAYQTEVLENQYHQEIQEENKAYTKIQDVHKQKEMVNKSWEDFLTRTSNYEALKKAKRLQEKSIEASKSKSKTQSGAVHSTDIKGLGTTIGSGRLVTVESTPSQLVGGPLAATDRALKKISFCEGALKKNKRN</sequence>
<comment type="caution">
    <text evidence="3">The sequence shown here is derived from an EMBL/GenBank/DDBJ whole genome shotgun (WGS) entry which is preliminary data.</text>
</comment>
<keyword evidence="4" id="KW-1185">Reference proteome</keyword>
<dbReference type="OrthoDB" id="9083590at2759"/>
<dbReference type="InterPro" id="IPR048732">
    <property type="entry name" value="CFA69"/>
</dbReference>
<evidence type="ECO:0000256" key="1">
    <source>
        <dbReference type="SAM" id="MobiDB-lite"/>
    </source>
</evidence>
<dbReference type="PANTHER" id="PTHR14716">
    <property type="entry name" value="CILIA- AND FLAGELLA-ASSOCIATED PROTEIN 69"/>
    <property type="match status" value="1"/>
</dbReference>
<dbReference type="EMBL" id="MCFN01000033">
    <property type="protein sequence ID" value="OXB67662.1"/>
    <property type="molecule type" value="Genomic_DNA"/>
</dbReference>
<evidence type="ECO:0000313" key="3">
    <source>
        <dbReference type="EMBL" id="OXB67662.1"/>
    </source>
</evidence>
<dbReference type="GO" id="GO:0042048">
    <property type="term" value="P:olfactory behavior"/>
    <property type="evidence" value="ECO:0007669"/>
    <property type="project" value="TreeGrafter"/>
</dbReference>
<dbReference type="InterPro" id="IPR048733">
    <property type="entry name" value="CFA69_ARM_dom"/>
</dbReference>
<feature type="domain" description="Cilia- and flagella-associated protein 69 ARM repeats" evidence="2">
    <location>
        <begin position="7"/>
        <end position="40"/>
    </location>
</feature>
<dbReference type="GO" id="GO:0097730">
    <property type="term" value="C:non-motile cilium"/>
    <property type="evidence" value="ECO:0007669"/>
    <property type="project" value="TreeGrafter"/>
</dbReference>
<evidence type="ECO:0000313" key="4">
    <source>
        <dbReference type="Proteomes" id="UP000198323"/>
    </source>
</evidence>
<dbReference type="STRING" id="9009.A0A226NJP4"/>
<dbReference type="GO" id="GO:1902093">
    <property type="term" value="P:positive regulation of flagellated sperm motility"/>
    <property type="evidence" value="ECO:0007669"/>
    <property type="project" value="TreeGrafter"/>
</dbReference>
<accession>A0A226NJP4</accession>
<dbReference type="Proteomes" id="UP000198323">
    <property type="component" value="Unassembled WGS sequence"/>
</dbReference>
<dbReference type="AlphaFoldDB" id="A0A226NJP4"/>
<feature type="region of interest" description="Disordered" evidence="1">
    <location>
        <begin position="135"/>
        <end position="157"/>
    </location>
</feature>
<protein>
    <recommendedName>
        <fullName evidence="2">Cilia- and flagella-associated protein 69 ARM repeats domain-containing protein</fullName>
    </recommendedName>
</protein>
<dbReference type="PANTHER" id="PTHR14716:SF0">
    <property type="entry name" value="CILIA- AND FLAGELLA-ASSOCIATED PROTEIN 69"/>
    <property type="match status" value="1"/>
</dbReference>
<proteinExistence type="predicted"/>
<evidence type="ECO:0000259" key="2">
    <source>
        <dbReference type="Pfam" id="PF21049"/>
    </source>
</evidence>